<keyword evidence="1" id="KW-0472">Membrane</keyword>
<keyword evidence="3" id="KW-1185">Reference proteome</keyword>
<accession>B9TB99</accession>
<evidence type="ECO:0000256" key="1">
    <source>
        <dbReference type="SAM" id="Phobius"/>
    </source>
</evidence>
<protein>
    <submittedName>
        <fullName evidence="2">Uncharacterized protein</fullName>
    </submittedName>
</protein>
<keyword evidence="1" id="KW-1133">Transmembrane helix</keyword>
<gene>
    <name evidence="2" type="ORF">RCOM_0277350</name>
</gene>
<dbReference type="EMBL" id="EQ976335">
    <property type="protein sequence ID" value="EEF26864.1"/>
    <property type="molecule type" value="Genomic_DNA"/>
</dbReference>
<dbReference type="InParanoid" id="B9TB99"/>
<dbReference type="AlphaFoldDB" id="B9TB99"/>
<keyword evidence="1" id="KW-0812">Transmembrane</keyword>
<evidence type="ECO:0000313" key="2">
    <source>
        <dbReference type="EMBL" id="EEF26864.1"/>
    </source>
</evidence>
<reference evidence="3" key="1">
    <citation type="journal article" date="2010" name="Nat. Biotechnol.">
        <title>Draft genome sequence of the oilseed species Ricinus communis.</title>
        <authorList>
            <person name="Chan A.P."/>
            <person name="Crabtree J."/>
            <person name="Zhao Q."/>
            <person name="Lorenzi H."/>
            <person name="Orvis J."/>
            <person name="Puiu D."/>
            <person name="Melake-Berhan A."/>
            <person name="Jones K.M."/>
            <person name="Redman J."/>
            <person name="Chen G."/>
            <person name="Cahoon E.B."/>
            <person name="Gedil M."/>
            <person name="Stanke M."/>
            <person name="Haas B.J."/>
            <person name="Wortman J.R."/>
            <person name="Fraser-Liggett C.M."/>
            <person name="Ravel J."/>
            <person name="Rabinowicz P.D."/>
        </authorList>
    </citation>
    <scope>NUCLEOTIDE SEQUENCE [LARGE SCALE GENOMIC DNA]</scope>
    <source>
        <strain evidence="3">cv. Hale</strain>
    </source>
</reference>
<proteinExistence type="predicted"/>
<evidence type="ECO:0000313" key="3">
    <source>
        <dbReference type="Proteomes" id="UP000008311"/>
    </source>
</evidence>
<feature type="transmembrane region" description="Helical" evidence="1">
    <location>
        <begin position="20"/>
        <end position="44"/>
    </location>
</feature>
<organism evidence="2 3">
    <name type="scientific">Ricinus communis</name>
    <name type="common">Castor bean</name>
    <dbReference type="NCBI Taxonomy" id="3988"/>
    <lineage>
        <taxon>Eukaryota</taxon>
        <taxon>Viridiplantae</taxon>
        <taxon>Streptophyta</taxon>
        <taxon>Embryophyta</taxon>
        <taxon>Tracheophyta</taxon>
        <taxon>Spermatophyta</taxon>
        <taxon>Magnoliopsida</taxon>
        <taxon>eudicotyledons</taxon>
        <taxon>Gunneridae</taxon>
        <taxon>Pentapetalae</taxon>
        <taxon>rosids</taxon>
        <taxon>fabids</taxon>
        <taxon>Malpighiales</taxon>
        <taxon>Euphorbiaceae</taxon>
        <taxon>Acalyphoideae</taxon>
        <taxon>Acalypheae</taxon>
        <taxon>Ricinus</taxon>
    </lineage>
</organism>
<dbReference type="Proteomes" id="UP000008311">
    <property type="component" value="Unassembled WGS sequence"/>
</dbReference>
<name>B9TB99_RICCO</name>
<sequence>MHFANLLLLPFRAFENGGVAAGVVVSFYYVVVAFIIGTLVYEIINYVGIEPRVGEANVTKRTVPAHWEWQSRGRAVMRVYVKDYEVLDLIIDGRKTVYRPIPWILERAKSGTTVPVEYATGRLNGKIKVKKFMYL</sequence>